<organism evidence="1 2">
    <name type="scientific">Methanomicrobium antiquum</name>
    <dbReference type="NCBI Taxonomy" id="487686"/>
    <lineage>
        <taxon>Archaea</taxon>
        <taxon>Methanobacteriati</taxon>
        <taxon>Methanobacteriota</taxon>
        <taxon>Stenosarchaea group</taxon>
        <taxon>Methanomicrobia</taxon>
        <taxon>Methanomicrobiales</taxon>
        <taxon>Methanomicrobiaceae</taxon>
        <taxon>Methanomicrobium</taxon>
    </lineage>
</organism>
<dbReference type="AlphaFoldDB" id="A0AAF0FSN6"/>
<dbReference type="EMBL" id="CP091092">
    <property type="protein sequence ID" value="WFN35828.1"/>
    <property type="molecule type" value="Genomic_DNA"/>
</dbReference>
<proteinExistence type="predicted"/>
<keyword evidence="2" id="KW-1185">Reference proteome</keyword>
<dbReference type="PROSITE" id="PS51257">
    <property type="entry name" value="PROKAR_LIPOPROTEIN"/>
    <property type="match status" value="1"/>
</dbReference>
<protein>
    <submittedName>
        <fullName evidence="1">Uncharacterized protein</fullName>
    </submittedName>
</protein>
<gene>
    <name evidence="1" type="ORF">L1994_06590</name>
</gene>
<reference evidence="1" key="1">
    <citation type="submission" date="2022-01" db="EMBL/GenBank/DDBJ databases">
        <title>Complete genome of Methanomicrobium antiquum DSM 21220.</title>
        <authorList>
            <person name="Chen S.-C."/>
            <person name="You Y.-T."/>
            <person name="Zhou Y.-Z."/>
            <person name="Lai M.-C."/>
        </authorList>
    </citation>
    <scope>NUCLEOTIDE SEQUENCE</scope>
    <source>
        <strain evidence="1">DSM 21220</strain>
    </source>
</reference>
<sequence>MKHSFFLILLLATGLVFLSGCTSDSTKIVPETQSQTPAYTQTLTPTEEQYAVTEPVLVTGDGIYSTKITVNASDPISNTLVVTVKYDSTNQFGATGSGMVLMSTIFAYNYADVSASFNPRTKEDVIAAKIPYKNVLTTVYPNNKKSAVAKLPTDSTQGSFSPDKPYNYGAIVVIEDTIN</sequence>
<name>A0AAF0FSN6_9EURY</name>
<dbReference type="KEGG" id="manq:L1994_06590"/>
<evidence type="ECO:0000313" key="1">
    <source>
        <dbReference type="EMBL" id="WFN35828.1"/>
    </source>
</evidence>
<dbReference type="Proteomes" id="UP001218895">
    <property type="component" value="Chromosome"/>
</dbReference>
<evidence type="ECO:0000313" key="2">
    <source>
        <dbReference type="Proteomes" id="UP001218895"/>
    </source>
</evidence>
<dbReference type="GeneID" id="79950050"/>
<dbReference type="RefSeq" id="WP_278098667.1">
    <property type="nucleotide sequence ID" value="NZ_CP091092.1"/>
</dbReference>
<accession>A0AAF0FSN6</accession>